<dbReference type="InterPro" id="IPR001179">
    <property type="entry name" value="PPIase_FKBP_dom"/>
</dbReference>
<evidence type="ECO:0000313" key="8">
    <source>
        <dbReference type="Proteomes" id="UP000218676"/>
    </source>
</evidence>
<evidence type="ECO:0000256" key="5">
    <source>
        <dbReference type="RuleBase" id="RU003915"/>
    </source>
</evidence>
<evidence type="ECO:0000256" key="3">
    <source>
        <dbReference type="ARBA" id="ARBA00023235"/>
    </source>
</evidence>
<evidence type="ECO:0000256" key="1">
    <source>
        <dbReference type="ARBA" id="ARBA00000971"/>
    </source>
</evidence>
<dbReference type="EC" id="5.2.1.8" evidence="5"/>
<dbReference type="AlphaFoldDB" id="A0AAD1CE97"/>
<dbReference type="InterPro" id="IPR050689">
    <property type="entry name" value="FKBP-type_PPIase"/>
</dbReference>
<accession>A0AAD1CE97</accession>
<comment type="catalytic activity">
    <reaction evidence="1 4 5">
        <text>[protein]-peptidylproline (omega=180) = [protein]-peptidylproline (omega=0)</text>
        <dbReference type="Rhea" id="RHEA:16237"/>
        <dbReference type="Rhea" id="RHEA-COMP:10747"/>
        <dbReference type="Rhea" id="RHEA-COMP:10748"/>
        <dbReference type="ChEBI" id="CHEBI:83833"/>
        <dbReference type="ChEBI" id="CHEBI:83834"/>
        <dbReference type="EC" id="5.2.1.8"/>
    </reaction>
</comment>
<protein>
    <recommendedName>
        <fullName evidence="5">Peptidyl-prolyl cis-trans isomerase</fullName>
        <ecNumber evidence="5">5.2.1.8</ecNumber>
    </recommendedName>
</protein>
<organism evidence="7 8">
    <name type="scientific">Photobacterium damsela subsp. piscicida</name>
    <name type="common">Pasteurella piscicida</name>
    <dbReference type="NCBI Taxonomy" id="38294"/>
    <lineage>
        <taxon>Bacteria</taxon>
        <taxon>Pseudomonadati</taxon>
        <taxon>Pseudomonadota</taxon>
        <taxon>Gammaproteobacteria</taxon>
        <taxon>Vibrionales</taxon>
        <taxon>Vibrionaceae</taxon>
        <taxon>Photobacterium</taxon>
    </lineage>
</organism>
<sequence length="57" mass="6444">MHPKPTDTVTVHYHGTLVFDSSVDRGEKISFPLNRVIKGWTEGLQYMVVAPIDLFSI</sequence>
<dbReference type="SUPFAM" id="SSF54534">
    <property type="entry name" value="FKBP-like"/>
    <property type="match status" value="1"/>
</dbReference>
<evidence type="ECO:0000256" key="2">
    <source>
        <dbReference type="ARBA" id="ARBA00023110"/>
    </source>
</evidence>
<dbReference type="Proteomes" id="UP000218676">
    <property type="component" value="Chromosome 1"/>
</dbReference>
<dbReference type="PANTHER" id="PTHR10516">
    <property type="entry name" value="PEPTIDYL-PROLYL CIS-TRANS ISOMERASE"/>
    <property type="match status" value="1"/>
</dbReference>
<dbReference type="EMBL" id="AP018045">
    <property type="protein sequence ID" value="BAX52734.1"/>
    <property type="molecule type" value="Genomic_DNA"/>
</dbReference>
<evidence type="ECO:0000259" key="6">
    <source>
        <dbReference type="PROSITE" id="PS50059"/>
    </source>
</evidence>
<gene>
    <name evidence="7" type="ORF">PDPUS_1_01360</name>
</gene>
<feature type="domain" description="PPIase FKBP-type" evidence="6">
    <location>
        <begin position="6"/>
        <end position="57"/>
    </location>
</feature>
<dbReference type="PANTHER" id="PTHR10516:SF443">
    <property type="entry name" value="FK506-BINDING PROTEIN 59-RELATED"/>
    <property type="match status" value="1"/>
</dbReference>
<keyword evidence="3 4" id="KW-0413">Isomerase</keyword>
<dbReference type="GO" id="GO:0003755">
    <property type="term" value="F:peptidyl-prolyl cis-trans isomerase activity"/>
    <property type="evidence" value="ECO:0007669"/>
    <property type="project" value="UniProtKB-UniRule"/>
</dbReference>
<dbReference type="InterPro" id="IPR046357">
    <property type="entry name" value="PPIase_dom_sf"/>
</dbReference>
<dbReference type="GO" id="GO:0005737">
    <property type="term" value="C:cytoplasm"/>
    <property type="evidence" value="ECO:0007669"/>
    <property type="project" value="TreeGrafter"/>
</dbReference>
<comment type="similarity">
    <text evidence="5">Belongs to the FKBP-type PPIase family.</text>
</comment>
<name>A0AAD1CE97_PHODP</name>
<dbReference type="Pfam" id="PF00254">
    <property type="entry name" value="FKBP_C"/>
    <property type="match status" value="1"/>
</dbReference>
<dbReference type="Gene3D" id="3.10.50.40">
    <property type="match status" value="1"/>
</dbReference>
<evidence type="ECO:0000313" key="7">
    <source>
        <dbReference type="EMBL" id="BAX52734.1"/>
    </source>
</evidence>
<reference evidence="8" key="1">
    <citation type="submission" date="2017-05" db="EMBL/GenBank/DDBJ databases">
        <title>Whole genome sequence of fish pathogenic bacteria, Photobacterium damselae subsp. piscicida, strain 91-197, isolated from hybrid striped bass (Morone sp.) in USA.</title>
        <authorList>
            <person name="Teru Y."/>
            <person name="Hikima J."/>
            <person name="Kono T."/>
            <person name="Sakai M."/>
            <person name="Takano T."/>
            <person name="Hawke J.P."/>
            <person name="Takeyama H."/>
            <person name="Aoki T."/>
        </authorList>
    </citation>
    <scope>NUCLEOTIDE SEQUENCE [LARGE SCALE GENOMIC DNA]</scope>
    <source>
        <strain evidence="8">91-197</strain>
    </source>
</reference>
<keyword evidence="2 4" id="KW-0697">Rotamase</keyword>
<proteinExistence type="inferred from homology"/>
<dbReference type="PROSITE" id="PS50059">
    <property type="entry name" value="FKBP_PPIASE"/>
    <property type="match status" value="1"/>
</dbReference>
<evidence type="ECO:0000256" key="4">
    <source>
        <dbReference type="PROSITE-ProRule" id="PRU00277"/>
    </source>
</evidence>